<proteinExistence type="inferred from homology"/>
<keyword evidence="6" id="KW-1185">Reference proteome</keyword>
<dbReference type="PANTHER" id="PTHR38687">
    <property type="entry name" value="CELL DIVISION PROTEIN DEDD-RELATED"/>
    <property type="match status" value="1"/>
</dbReference>
<feature type="compositionally biased region" description="Polar residues" evidence="3">
    <location>
        <begin position="160"/>
        <end position="181"/>
    </location>
</feature>
<feature type="compositionally biased region" description="Low complexity" evidence="3">
    <location>
        <begin position="146"/>
        <end position="157"/>
    </location>
</feature>
<dbReference type="InterPro" id="IPR011930">
    <property type="entry name" value="FtsN"/>
</dbReference>
<feature type="region of interest" description="Disordered" evidence="3">
    <location>
        <begin position="130"/>
        <end position="208"/>
    </location>
</feature>
<keyword evidence="1" id="KW-1003">Cell membrane</keyword>
<dbReference type="SUPFAM" id="SSF110997">
    <property type="entry name" value="Sporulation related repeat"/>
    <property type="match status" value="1"/>
</dbReference>
<evidence type="ECO:0000256" key="1">
    <source>
        <dbReference type="HAMAP-Rule" id="MF_02039"/>
    </source>
</evidence>
<dbReference type="Proteomes" id="UP000665047">
    <property type="component" value="Chromosome"/>
</dbReference>
<feature type="compositionally biased region" description="Polar residues" evidence="3">
    <location>
        <begin position="99"/>
        <end position="116"/>
    </location>
</feature>
<dbReference type="HAMAP" id="MF_02039">
    <property type="entry name" value="FtsN_entero"/>
    <property type="match status" value="1"/>
</dbReference>
<organism evidence="5 6">
    <name type="scientific">Xenorhabdus budapestensis</name>
    <dbReference type="NCBI Taxonomy" id="290110"/>
    <lineage>
        <taxon>Bacteria</taxon>
        <taxon>Pseudomonadati</taxon>
        <taxon>Pseudomonadota</taxon>
        <taxon>Gammaproteobacteria</taxon>
        <taxon>Enterobacterales</taxon>
        <taxon>Morganellaceae</taxon>
        <taxon>Xenorhabdus</taxon>
    </lineage>
</organism>
<evidence type="ECO:0000256" key="2">
    <source>
        <dbReference type="NCBIfam" id="TIGR02223"/>
    </source>
</evidence>
<feature type="region of interest" description="Disordered" evidence="3">
    <location>
        <begin position="1"/>
        <end position="27"/>
    </location>
</feature>
<feature type="compositionally biased region" description="Basic residues" evidence="3">
    <location>
        <begin position="12"/>
        <end position="24"/>
    </location>
</feature>
<evidence type="ECO:0000259" key="4">
    <source>
        <dbReference type="PROSITE" id="PS51724"/>
    </source>
</evidence>
<reference evidence="5 6" key="1">
    <citation type="submission" date="2021-03" db="EMBL/GenBank/DDBJ databases">
        <title>Complete Genome Sequence Data of Xenorhabdus budapestensis strain C72, a Candidate Biological Control Agent, from China.</title>
        <authorList>
            <person name="LI B."/>
            <person name="WANG S."/>
            <person name="QIU D."/>
        </authorList>
    </citation>
    <scope>NUCLEOTIDE SEQUENCE [LARGE SCALE GENOMIC DNA]</scope>
    <source>
        <strain evidence="5 6">C-7-2</strain>
    </source>
</reference>
<keyword evidence="1 5" id="KW-0132">Cell division</keyword>
<dbReference type="Pfam" id="PF05036">
    <property type="entry name" value="SPOR"/>
    <property type="match status" value="1"/>
</dbReference>
<dbReference type="GO" id="GO:0051301">
    <property type="term" value="P:cell division"/>
    <property type="evidence" value="ECO:0007669"/>
    <property type="project" value="UniProtKB-KW"/>
</dbReference>
<dbReference type="EMBL" id="CP072455">
    <property type="protein sequence ID" value="QTL39774.1"/>
    <property type="molecule type" value="Genomic_DNA"/>
</dbReference>
<feature type="region of interest" description="Disordered" evidence="3">
    <location>
        <begin position="93"/>
        <end position="116"/>
    </location>
</feature>
<dbReference type="Gene3D" id="3.30.70.1070">
    <property type="entry name" value="Sporulation related repeat"/>
    <property type="match status" value="1"/>
</dbReference>
<comment type="similarity">
    <text evidence="1">Belongs to the FtsN family.</text>
</comment>
<comment type="subcellular location">
    <subcellularLocation>
        <location evidence="1">Cell inner membrane</location>
        <topology evidence="1">Single-pass type II membrane protein</topology>
    </subcellularLocation>
    <text evidence="1">Localizes to the septum. Localizes to the midcell via interaction with the early cell division protein FtsA and via the periplasmic SPOR domain.</text>
</comment>
<accession>A0ABX7VGA6</accession>
<dbReference type="RefSeq" id="WP_099136527.1">
    <property type="nucleotide sequence ID" value="NZ_CAWNNJ010000057.1"/>
</dbReference>
<feature type="disulfide bond" evidence="1">
    <location>
        <begin position="215"/>
        <end position="275"/>
    </location>
</feature>
<feature type="compositionally biased region" description="Low complexity" evidence="3">
    <location>
        <begin position="182"/>
        <end position="196"/>
    </location>
</feature>
<keyword evidence="1" id="KW-0997">Cell inner membrane</keyword>
<gene>
    <name evidence="1 5" type="primary">ftsN</name>
    <name evidence="5" type="ORF">HGO23_18805</name>
</gene>
<keyword evidence="1" id="KW-0717">Septation</keyword>
<feature type="domain" description="SPOR" evidence="4">
    <location>
        <begin position="205"/>
        <end position="279"/>
    </location>
</feature>
<dbReference type="InterPro" id="IPR007730">
    <property type="entry name" value="SPOR-like_dom"/>
</dbReference>
<comment type="subunit">
    <text evidence="1">Interacts with FtsA via its N-terminal cytoplasmic domain.</text>
</comment>
<dbReference type="InterPro" id="IPR036680">
    <property type="entry name" value="SPOR-like_sf"/>
</dbReference>
<keyword evidence="1" id="KW-1133">Transmembrane helix</keyword>
<evidence type="ECO:0000313" key="5">
    <source>
        <dbReference type="EMBL" id="QTL39774.1"/>
    </source>
</evidence>
<sequence length="282" mass="31406">MAQRDYVSRGHSNPRRKGTGKKKNQAQGLPKTTLAIAVALVVTFIGGLYFIVHTKNESVQSTPPITHQPKGHGLPPKPEERWSYIKELENRPVGLPSMQEPSSTPNQQNNRQTELTPEQRQLLEQMQADMRQPPTQLAEVPYNSEPVPRSRVLVSPPAQKPSSEYTPQQNSVLQQENKPSVQFQSPQAQTPQSQTSNETSKPKTKLNEPRLMLQCGSFRTIEQAESIRASLALVGIESKITTKDNWNRVVLGPYKSKDSAEKMRNRVANTGISNCILRPAGG</sequence>
<evidence type="ECO:0000256" key="3">
    <source>
        <dbReference type="SAM" id="MobiDB-lite"/>
    </source>
</evidence>
<name>A0ABX7VGA6_XENBU</name>
<dbReference type="PROSITE" id="PS51724">
    <property type="entry name" value="SPOR"/>
    <property type="match status" value="1"/>
</dbReference>
<dbReference type="InterPro" id="IPR052521">
    <property type="entry name" value="Cell_div_SPOR-domain"/>
</dbReference>
<keyword evidence="1" id="KW-0131">Cell cycle</keyword>
<keyword evidence="1" id="KW-0812">Transmembrane</keyword>
<feature type="transmembrane region" description="Helical" evidence="1">
    <location>
        <begin position="32"/>
        <end position="52"/>
    </location>
</feature>
<protein>
    <recommendedName>
        <fullName evidence="1 2">Cell division protein FtsN</fullName>
    </recommendedName>
</protein>
<dbReference type="PANTHER" id="PTHR38687:SF2">
    <property type="entry name" value="CELL DIVISION PROTEIN FTSN"/>
    <property type="match status" value="1"/>
</dbReference>
<dbReference type="NCBIfam" id="TIGR02223">
    <property type="entry name" value="ftsN"/>
    <property type="match status" value="1"/>
</dbReference>
<keyword evidence="1" id="KW-1015">Disulfide bond</keyword>
<feature type="region of interest" description="Disordered" evidence="3">
    <location>
        <begin position="60"/>
        <end position="79"/>
    </location>
</feature>
<comment type="function">
    <text evidence="1">Essential cell division protein that activates septal peptidoglycan synthesis and constriction of the cell. Acts on both sides of the membrane, via interaction with FtsA in the cytoplasm and interaction with the FtsQBL complex in the periplasm. These interactions may induce a conformational switch in both FtsA and FtsQBL, leading to septal peptidoglycan synthesis by FtsI and associated synthases.</text>
</comment>
<keyword evidence="1" id="KW-0472">Membrane</keyword>
<evidence type="ECO:0000313" key="6">
    <source>
        <dbReference type="Proteomes" id="UP000665047"/>
    </source>
</evidence>